<dbReference type="CDD" id="cd17873">
    <property type="entry name" value="FlhF"/>
    <property type="match status" value="1"/>
</dbReference>
<evidence type="ECO:0000259" key="16">
    <source>
        <dbReference type="SMART" id="SM00962"/>
    </source>
</evidence>
<comment type="caution">
    <text evidence="17">The sequence shown here is derived from an EMBL/GenBank/DDBJ whole genome shotgun (WGS) entry which is preliminary data.</text>
</comment>
<evidence type="ECO:0000256" key="7">
    <source>
        <dbReference type="ARBA" id="ARBA00022795"/>
    </source>
</evidence>
<keyword evidence="8" id="KW-0653">Protein transport</keyword>
<evidence type="ECO:0000256" key="8">
    <source>
        <dbReference type="ARBA" id="ARBA00022927"/>
    </source>
</evidence>
<dbReference type="SMART" id="SM00382">
    <property type="entry name" value="AAA"/>
    <property type="match status" value="1"/>
</dbReference>
<keyword evidence="17" id="KW-0966">Cell projection</keyword>
<evidence type="ECO:0000256" key="9">
    <source>
        <dbReference type="ARBA" id="ARBA00023134"/>
    </source>
</evidence>
<evidence type="ECO:0000256" key="5">
    <source>
        <dbReference type="ARBA" id="ARBA00022475"/>
    </source>
</evidence>
<dbReference type="InterPro" id="IPR027417">
    <property type="entry name" value="P-loop_NTPase"/>
</dbReference>
<dbReference type="InterPro" id="IPR000897">
    <property type="entry name" value="SRP54_GTPase_dom"/>
</dbReference>
<evidence type="ECO:0000256" key="10">
    <source>
        <dbReference type="ARBA" id="ARBA00023136"/>
    </source>
</evidence>
<gene>
    <name evidence="17" type="primary">flhF</name>
    <name evidence="17" type="ORF">GV368_06360</name>
</gene>
<evidence type="ECO:0000313" key="18">
    <source>
        <dbReference type="Proteomes" id="UP000669605"/>
    </source>
</evidence>
<keyword evidence="4" id="KW-0813">Transport</keyword>
<keyword evidence="7" id="KW-1005">Bacterial flagellum biogenesis</keyword>
<evidence type="ECO:0000256" key="2">
    <source>
        <dbReference type="ARBA" id="ARBA00008531"/>
    </source>
</evidence>
<evidence type="ECO:0000259" key="15">
    <source>
        <dbReference type="SMART" id="SM00382"/>
    </source>
</evidence>
<dbReference type="InterPro" id="IPR003593">
    <property type="entry name" value="AAA+_ATPase"/>
</dbReference>
<accession>A0ABX1QN74</accession>
<comment type="similarity">
    <text evidence="2">Belongs to the GTP-binding SRP family.</text>
</comment>
<evidence type="ECO:0000313" key="17">
    <source>
        <dbReference type="EMBL" id="NMH16726.1"/>
    </source>
</evidence>
<sequence length="484" mass="51742">MDVKRYFAPTAREALRQLKQELGADAIVLANRSVEGGVEILALPADAVGALPGGSSAAATAPRQAESAGGRKRAAAAAYAQASAPEEEPVVTLSSRGPQRRSAPEIKPFAPPRMETPEYVVRKEEEEAERIRRAMEAARKEPPAPEPLREPGWFGAAPVEPPSSPALEGRIEALQEQNAVLARQLGKIQEMIERQLAGFAWNEAVRKAPARARLLGEMLEAGFSPALAREVCDRIEATEDWDAAREAAMARLGARLEVVGSDDDLIDRGGVYAIVGPTGVGKTTTTAKIAARCVVRHGAARVALITTDGYRIGAHEQLRIYGRILGVPVFAARDANDLRATLGELRGRHMVLIDTIGMSQRDKAVTEQVAMLMGAGPVRRLVCLNATSRGDTLDDVARAFGGEGLAGCIFTKVDEAATIAAALDVAIRHRLRVHYVANGQRVPEDLHLPNRAWLLQRAFRGAGSERVTMAADEAALWLAAAVGA</sequence>
<feature type="domain" description="SRP54-type proteins GTP-binding" evidence="16">
    <location>
        <begin position="269"/>
        <end position="460"/>
    </location>
</feature>
<dbReference type="SUPFAM" id="SSF52540">
    <property type="entry name" value="P-loop containing nucleoside triphosphate hydrolases"/>
    <property type="match status" value="1"/>
</dbReference>
<protein>
    <recommendedName>
        <fullName evidence="3 13">Flagellar biosynthesis protein FlhF</fullName>
    </recommendedName>
</protein>
<evidence type="ECO:0000256" key="11">
    <source>
        <dbReference type="ARBA" id="ARBA00023225"/>
    </source>
</evidence>
<dbReference type="PANTHER" id="PTHR43134">
    <property type="entry name" value="SIGNAL RECOGNITION PARTICLE RECEPTOR SUBUNIT ALPHA"/>
    <property type="match status" value="1"/>
</dbReference>
<keyword evidence="18" id="KW-1185">Reference proteome</keyword>
<evidence type="ECO:0000256" key="4">
    <source>
        <dbReference type="ARBA" id="ARBA00022448"/>
    </source>
</evidence>
<dbReference type="InterPro" id="IPR047040">
    <property type="entry name" value="FlhF__GTPase_dom"/>
</dbReference>
<dbReference type="InterPro" id="IPR020006">
    <property type="entry name" value="FlhF"/>
</dbReference>
<feature type="compositionally biased region" description="Low complexity" evidence="14">
    <location>
        <begin position="75"/>
        <end position="84"/>
    </location>
</feature>
<keyword evidence="9" id="KW-0342">GTP-binding</keyword>
<keyword evidence="17" id="KW-0282">Flagellum</keyword>
<comment type="subcellular location">
    <subcellularLocation>
        <location evidence="1">Cell membrane</location>
        <topology evidence="1">Peripheral membrane protein</topology>
        <orientation evidence="1">Cytoplasmic side</orientation>
    </subcellularLocation>
</comment>
<keyword evidence="11" id="KW-1006">Bacterial flagellum protein export</keyword>
<dbReference type="NCBIfam" id="TIGR03499">
    <property type="entry name" value="FlhF"/>
    <property type="match status" value="1"/>
</dbReference>
<dbReference type="Gene3D" id="3.40.50.300">
    <property type="entry name" value="P-loop containing nucleotide triphosphate hydrolases"/>
    <property type="match status" value="1"/>
</dbReference>
<proteinExistence type="inferred from homology"/>
<comment type="function">
    <text evidence="12">Necessary for flagellar biosynthesis. May be involved in translocation of the flagellum.</text>
</comment>
<feature type="region of interest" description="Disordered" evidence="14">
    <location>
        <begin position="49"/>
        <end position="112"/>
    </location>
</feature>
<keyword evidence="10" id="KW-0472">Membrane</keyword>
<reference evidence="17 18" key="1">
    <citation type="journal article" date="2020" name="Curr. Microbiol.">
        <title>Tepidiphilus baoligensis sp. nov., a Novel Bacterium of the Family Hydrogenophilaceae Isolated from an Oil Reservoir.</title>
        <authorList>
            <person name="Zhang X."/>
            <person name="Wang G."/>
            <person name="Ma X."/>
            <person name="Yu J."/>
            <person name="You J."/>
            <person name="Xue Y."/>
            <person name="Ma Y."/>
        </authorList>
    </citation>
    <scope>NUCLEOTIDE SEQUENCE [LARGE SCALE GENOMIC DNA]</scope>
    <source>
        <strain evidence="17 18">B18-69</strain>
    </source>
</reference>
<dbReference type="Pfam" id="PF00448">
    <property type="entry name" value="SRP54"/>
    <property type="match status" value="1"/>
</dbReference>
<evidence type="ECO:0000256" key="12">
    <source>
        <dbReference type="ARBA" id="ARBA00025337"/>
    </source>
</evidence>
<keyword evidence="6" id="KW-0547">Nucleotide-binding</keyword>
<keyword evidence="5" id="KW-1003">Cell membrane</keyword>
<evidence type="ECO:0000256" key="13">
    <source>
        <dbReference type="NCBIfam" id="TIGR03499"/>
    </source>
</evidence>
<organism evidence="17 18">
    <name type="scientific">Tepidiphilus baoligensis</name>
    <dbReference type="NCBI Taxonomy" id="2698687"/>
    <lineage>
        <taxon>Bacteria</taxon>
        <taxon>Pseudomonadati</taxon>
        <taxon>Pseudomonadota</taxon>
        <taxon>Hydrogenophilia</taxon>
        <taxon>Hydrogenophilales</taxon>
        <taxon>Hydrogenophilaceae</taxon>
        <taxon>Tepidiphilus</taxon>
    </lineage>
</organism>
<dbReference type="Proteomes" id="UP000669605">
    <property type="component" value="Unassembled WGS sequence"/>
</dbReference>
<feature type="domain" description="AAA+ ATPase" evidence="15">
    <location>
        <begin position="268"/>
        <end position="434"/>
    </location>
</feature>
<evidence type="ECO:0000256" key="1">
    <source>
        <dbReference type="ARBA" id="ARBA00004413"/>
    </source>
</evidence>
<evidence type="ECO:0000256" key="14">
    <source>
        <dbReference type="SAM" id="MobiDB-lite"/>
    </source>
</evidence>
<keyword evidence="17" id="KW-0969">Cilium</keyword>
<dbReference type="RefSeq" id="WP_169115926.1">
    <property type="nucleotide sequence ID" value="NZ_JAAAUB010000007.1"/>
</dbReference>
<evidence type="ECO:0000256" key="6">
    <source>
        <dbReference type="ARBA" id="ARBA00022741"/>
    </source>
</evidence>
<evidence type="ECO:0000256" key="3">
    <source>
        <dbReference type="ARBA" id="ARBA00014919"/>
    </source>
</evidence>
<name>A0ABX1QN74_9PROT</name>
<dbReference type="EMBL" id="JAAAUB010000007">
    <property type="protein sequence ID" value="NMH16726.1"/>
    <property type="molecule type" value="Genomic_DNA"/>
</dbReference>
<dbReference type="PANTHER" id="PTHR43134:SF3">
    <property type="entry name" value="FLAGELLAR BIOSYNTHESIS PROTEIN FLHF"/>
    <property type="match status" value="1"/>
</dbReference>
<dbReference type="SMART" id="SM00962">
    <property type="entry name" value="SRP54"/>
    <property type="match status" value="1"/>
</dbReference>